<feature type="domain" description="ORC6 second cyclin-like" evidence="12">
    <location>
        <begin position="96"/>
        <end position="182"/>
    </location>
</feature>
<dbReference type="InterPro" id="IPR054113">
    <property type="entry name" value="ORC6_cyclin-like_2nd"/>
</dbReference>
<evidence type="ECO:0000256" key="6">
    <source>
        <dbReference type="ARBA" id="ARBA00022843"/>
    </source>
</evidence>
<evidence type="ECO:0000256" key="9">
    <source>
        <dbReference type="ARBA" id="ARBA00062917"/>
    </source>
</evidence>
<evidence type="ECO:0000256" key="10">
    <source>
        <dbReference type="ARBA" id="ARBA00069654"/>
    </source>
</evidence>
<comment type="similarity">
    <text evidence="2">Belongs to the ORC6 family.</text>
</comment>
<evidence type="ECO:0000256" key="7">
    <source>
        <dbReference type="ARBA" id="ARBA00023125"/>
    </source>
</evidence>
<keyword evidence="8" id="KW-0539">Nucleus</keyword>
<protein>
    <recommendedName>
        <fullName evidence="10">Origin recognition complex subunit 6</fullName>
    </recommendedName>
</protein>
<evidence type="ECO:0000313" key="13">
    <source>
        <dbReference type="Proteomes" id="UP000515156"/>
    </source>
</evidence>
<dbReference type="FunFam" id="1.10.472.10:FF:000054">
    <property type="entry name" value="origin recognition complex subunit 6"/>
    <property type="match status" value="1"/>
</dbReference>
<dbReference type="Pfam" id="PF05460">
    <property type="entry name" value="ORC6"/>
    <property type="match status" value="1"/>
</dbReference>
<evidence type="ECO:0000259" key="12">
    <source>
        <dbReference type="Pfam" id="PF21913"/>
    </source>
</evidence>
<keyword evidence="4" id="KW-0597">Phosphoprotein</keyword>
<evidence type="ECO:0000256" key="1">
    <source>
        <dbReference type="ARBA" id="ARBA00004123"/>
    </source>
</evidence>
<evidence type="ECO:0000313" key="14">
    <source>
        <dbReference type="RefSeq" id="XP_030058403.1"/>
    </source>
</evidence>
<dbReference type="KEGG" id="muo:115469834"/>
<dbReference type="FunCoup" id="A0A6P7Y0Q7">
    <property type="interactions" value="1574"/>
</dbReference>
<dbReference type="InParanoid" id="A0A6P7Y0Q7"/>
<name>A0A6P7Y0Q7_9AMPH</name>
<dbReference type="InterPro" id="IPR020529">
    <property type="entry name" value="ORC6_met/pln"/>
</dbReference>
<dbReference type="PANTHER" id="PTHR13394">
    <property type="entry name" value="ORIGIN RECOGNITION COMPLEX SUBUNIT 6"/>
    <property type="match status" value="1"/>
</dbReference>
<keyword evidence="3" id="KW-1017">Isopeptide bond</keyword>
<dbReference type="RefSeq" id="XP_030058403.1">
    <property type="nucleotide sequence ID" value="XM_030202543.1"/>
</dbReference>
<dbReference type="GO" id="GO:0006270">
    <property type="term" value="P:DNA replication initiation"/>
    <property type="evidence" value="ECO:0007669"/>
    <property type="project" value="TreeGrafter"/>
</dbReference>
<gene>
    <name evidence="14" type="primary">ORC6</name>
</gene>
<evidence type="ECO:0000256" key="8">
    <source>
        <dbReference type="ARBA" id="ARBA00023242"/>
    </source>
</evidence>
<organism evidence="13 14">
    <name type="scientific">Microcaecilia unicolor</name>
    <dbReference type="NCBI Taxonomy" id="1415580"/>
    <lineage>
        <taxon>Eukaryota</taxon>
        <taxon>Metazoa</taxon>
        <taxon>Chordata</taxon>
        <taxon>Craniata</taxon>
        <taxon>Vertebrata</taxon>
        <taxon>Euteleostomi</taxon>
        <taxon>Amphibia</taxon>
        <taxon>Gymnophiona</taxon>
        <taxon>Siphonopidae</taxon>
        <taxon>Microcaecilia</taxon>
    </lineage>
</organism>
<dbReference type="PANTHER" id="PTHR13394:SF0">
    <property type="entry name" value="ORIGIN RECOGNITION COMPLEX SUBUNIT 6"/>
    <property type="match status" value="1"/>
</dbReference>
<evidence type="ECO:0000256" key="3">
    <source>
        <dbReference type="ARBA" id="ARBA00022499"/>
    </source>
</evidence>
<dbReference type="OrthoDB" id="5552484at2759"/>
<dbReference type="InterPro" id="IPR008721">
    <property type="entry name" value="ORC6_cyclin_first"/>
</dbReference>
<comment type="subcellular location">
    <subcellularLocation>
        <location evidence="1">Nucleus</location>
    </subcellularLocation>
</comment>
<dbReference type="GeneID" id="115469834"/>
<dbReference type="CTD" id="23594"/>
<reference evidence="14" key="1">
    <citation type="submission" date="2025-08" db="UniProtKB">
        <authorList>
            <consortium name="RefSeq"/>
        </authorList>
    </citation>
    <scope>IDENTIFICATION</scope>
</reference>
<accession>A0A6P7Y0Q7</accession>
<keyword evidence="7" id="KW-0238">DNA-binding</keyword>
<sequence length="256" mass="28758">MELDIVQRLAPRLGITSTAALRKAEEYMRLSQLKCMGLSAHSTATSTAVMCLDMACTSLKHPVDKDYLIKLSGLNKKTYQSCLKSFECLLDIDSHLSIRELAVQYSCMEAVNTASKILQRYESSLPEAQLAGLDLAKPLFTTAALYTACRCLKIKVEKTKLVAASGGKKAIFDRLCAQLEKIGQKICESTPQPVKRPRTLLSCIEKEEGDLSLFATEDEGMMHCKQEKLQIEMPDRQDYQEWKRKILEKARKPNTD</sequence>
<comment type="subunit">
    <text evidence="9">Component of ORC, a complex composed of at least 6 subunits: ORC1, ORC2, ORC3, ORC4, ORC5 and ORC6. ORC is regulated in a cell-cycle dependent manner. It is sequentially assembled at the exit from anaphase of mitosis and disassembled as cells enter S phase. Interacts with DBF4.</text>
</comment>
<evidence type="ECO:0000256" key="5">
    <source>
        <dbReference type="ARBA" id="ARBA00022705"/>
    </source>
</evidence>
<dbReference type="GO" id="GO:0003677">
    <property type="term" value="F:DNA binding"/>
    <property type="evidence" value="ECO:0007669"/>
    <property type="project" value="UniProtKB-KW"/>
</dbReference>
<dbReference type="Gene3D" id="1.10.472.10">
    <property type="entry name" value="Cyclin-like"/>
    <property type="match status" value="1"/>
</dbReference>
<feature type="domain" description="ORC6 first cyclin-like" evidence="11">
    <location>
        <begin position="7"/>
        <end position="92"/>
    </location>
</feature>
<evidence type="ECO:0000256" key="4">
    <source>
        <dbReference type="ARBA" id="ARBA00022553"/>
    </source>
</evidence>
<evidence type="ECO:0000256" key="2">
    <source>
        <dbReference type="ARBA" id="ARBA00010840"/>
    </source>
</evidence>
<dbReference type="GO" id="GO:0005664">
    <property type="term" value="C:nuclear origin of replication recognition complex"/>
    <property type="evidence" value="ECO:0007669"/>
    <property type="project" value="InterPro"/>
</dbReference>
<keyword evidence="6" id="KW-0832">Ubl conjugation</keyword>
<dbReference type="CDD" id="cd11583">
    <property type="entry name" value="Orc6_mid"/>
    <property type="match status" value="1"/>
</dbReference>
<dbReference type="AlphaFoldDB" id="A0A6P7Y0Q7"/>
<dbReference type="Pfam" id="PF21913">
    <property type="entry name" value="ORC6_2nd"/>
    <property type="match status" value="1"/>
</dbReference>
<dbReference type="Proteomes" id="UP000515156">
    <property type="component" value="Chromosome 5"/>
</dbReference>
<keyword evidence="13" id="KW-1185">Reference proteome</keyword>
<proteinExistence type="inferred from homology"/>
<evidence type="ECO:0000259" key="11">
    <source>
        <dbReference type="Pfam" id="PF05460"/>
    </source>
</evidence>
<dbReference type="CDD" id="cd16075">
    <property type="entry name" value="ORC6_CTD"/>
    <property type="match status" value="1"/>
</dbReference>
<keyword evidence="5" id="KW-0235">DNA replication</keyword>